<evidence type="ECO:0000313" key="5">
    <source>
        <dbReference type="EMBL" id="MBO8479187.1"/>
    </source>
</evidence>
<evidence type="ECO:0000259" key="4">
    <source>
        <dbReference type="SMART" id="SM00047"/>
    </source>
</evidence>
<dbReference type="Proteomes" id="UP000823771">
    <property type="component" value="Unassembled WGS sequence"/>
</dbReference>
<accession>A0A9D9IUX3</accession>
<evidence type="ECO:0000313" key="6">
    <source>
        <dbReference type="Proteomes" id="UP000823771"/>
    </source>
</evidence>
<reference evidence="5" key="2">
    <citation type="journal article" date="2021" name="PeerJ">
        <title>Extensive microbial diversity within the chicken gut microbiome revealed by metagenomics and culture.</title>
        <authorList>
            <person name="Gilroy R."/>
            <person name="Ravi A."/>
            <person name="Getino M."/>
            <person name="Pursley I."/>
            <person name="Horton D.L."/>
            <person name="Alikhan N.F."/>
            <person name="Baker D."/>
            <person name="Gharbi K."/>
            <person name="Hall N."/>
            <person name="Watson M."/>
            <person name="Adriaenssens E.M."/>
            <person name="Foster-Nyarko E."/>
            <person name="Jarju S."/>
            <person name="Secka A."/>
            <person name="Antonio M."/>
            <person name="Oren A."/>
            <person name="Chaudhuri R.R."/>
            <person name="La Ragione R."/>
            <person name="Hildebrand F."/>
            <person name="Pallen M.J."/>
        </authorList>
    </citation>
    <scope>NUCLEOTIDE SEQUENCE</scope>
    <source>
        <strain evidence="5">2478</strain>
    </source>
</reference>
<feature type="region of interest" description="Disordered" evidence="2">
    <location>
        <begin position="193"/>
        <end position="217"/>
    </location>
</feature>
<protein>
    <submittedName>
        <fullName evidence="5">Glucosaminidase domain-containing protein</fullName>
    </submittedName>
</protein>
<keyword evidence="1" id="KW-0378">Hydrolase</keyword>
<feature type="chain" id="PRO_5039337150" evidence="3">
    <location>
        <begin position="19"/>
        <end position="371"/>
    </location>
</feature>
<evidence type="ECO:0000256" key="2">
    <source>
        <dbReference type="SAM" id="MobiDB-lite"/>
    </source>
</evidence>
<keyword evidence="3" id="KW-0732">Signal</keyword>
<dbReference type="Pfam" id="PF01832">
    <property type="entry name" value="Glucosaminidase"/>
    <property type="match status" value="1"/>
</dbReference>
<dbReference type="InterPro" id="IPR018392">
    <property type="entry name" value="LysM"/>
</dbReference>
<dbReference type="EMBL" id="JADILZ010000095">
    <property type="protein sequence ID" value="MBO8479187.1"/>
    <property type="molecule type" value="Genomic_DNA"/>
</dbReference>
<dbReference type="InterPro" id="IPR002901">
    <property type="entry name" value="MGlyc_endo_b_GlcNAc-like_dom"/>
</dbReference>
<dbReference type="PANTHER" id="PTHR33308">
    <property type="entry name" value="PEPTIDOGLYCAN HYDROLASE FLGJ"/>
    <property type="match status" value="1"/>
</dbReference>
<dbReference type="Pfam" id="PF01476">
    <property type="entry name" value="LysM"/>
    <property type="match status" value="1"/>
</dbReference>
<name>A0A9D9IUX3_9BACT</name>
<evidence type="ECO:0000256" key="1">
    <source>
        <dbReference type="ARBA" id="ARBA00022801"/>
    </source>
</evidence>
<proteinExistence type="predicted"/>
<dbReference type="CDD" id="cd00118">
    <property type="entry name" value="LysM"/>
    <property type="match status" value="1"/>
</dbReference>
<dbReference type="Gene3D" id="1.10.530.10">
    <property type="match status" value="1"/>
</dbReference>
<dbReference type="AlphaFoldDB" id="A0A9D9IUX3"/>
<dbReference type="SMART" id="SM00047">
    <property type="entry name" value="LYZ2"/>
    <property type="match status" value="1"/>
</dbReference>
<dbReference type="PANTHER" id="PTHR33308:SF9">
    <property type="entry name" value="PEPTIDOGLYCAN HYDROLASE FLGJ"/>
    <property type="match status" value="1"/>
</dbReference>
<sequence length="371" mass="41460">MKRIIGFMAAAVLGAASAVPSAAQRSRAGEAYIEKYAQDAVNEMFRSGVPASITLAQGMLESANGQSYLALKGNNHFGIKCHDWKGPGVYMDAEKRNECFRKYRNVSESYRDHSDFLRYRDRYKFLFDLKITDYKGWAHGLKKAGYATDPAYPRKLINLIETYDLSRFDQTDTREIRRKNRLSRKEARRLRKAAKEKGAAVQPVDSSSYVPQGGASSVSQVSPEIITVAPGSRIPDSPTVLEEPRPYDGGKLAEFRFSLSRQLYSQNGVAFIYSAEGETYQSIARLYGLFLKEILSFNDVPADAGILPGTVVYLQPKKKKAASHLDKYISDGTESLHDISQRFAVKLSSILKLNGFEEGHVLRDGDTVLLR</sequence>
<feature type="compositionally biased region" description="Polar residues" evidence="2">
    <location>
        <begin position="204"/>
        <end position="217"/>
    </location>
</feature>
<evidence type="ECO:0000256" key="3">
    <source>
        <dbReference type="SAM" id="SignalP"/>
    </source>
</evidence>
<dbReference type="GO" id="GO:0004040">
    <property type="term" value="F:amidase activity"/>
    <property type="evidence" value="ECO:0007669"/>
    <property type="project" value="InterPro"/>
</dbReference>
<dbReference type="InterPro" id="IPR051056">
    <property type="entry name" value="Glycosyl_Hydrolase_73"/>
</dbReference>
<reference evidence="5" key="1">
    <citation type="submission" date="2020-10" db="EMBL/GenBank/DDBJ databases">
        <authorList>
            <person name="Gilroy R."/>
        </authorList>
    </citation>
    <scope>NUCLEOTIDE SEQUENCE</scope>
    <source>
        <strain evidence="5">2478</strain>
    </source>
</reference>
<feature type="signal peptide" evidence="3">
    <location>
        <begin position="1"/>
        <end position="18"/>
    </location>
</feature>
<comment type="caution">
    <text evidence="5">The sequence shown here is derived from an EMBL/GenBank/DDBJ whole genome shotgun (WGS) entry which is preliminary data.</text>
</comment>
<organism evidence="5 6">
    <name type="scientific">Candidatus Cryptobacteroides excrementipullorum</name>
    <dbReference type="NCBI Taxonomy" id="2840761"/>
    <lineage>
        <taxon>Bacteria</taxon>
        <taxon>Pseudomonadati</taxon>
        <taxon>Bacteroidota</taxon>
        <taxon>Bacteroidia</taxon>
        <taxon>Bacteroidales</taxon>
        <taxon>Candidatus Cryptobacteroides</taxon>
    </lineage>
</organism>
<gene>
    <name evidence="5" type="ORF">IAB80_09930</name>
</gene>
<feature type="domain" description="Mannosyl-glycoprotein endo-beta-N-acetylglucosamidase-like" evidence="4">
    <location>
        <begin position="22"/>
        <end position="169"/>
    </location>
</feature>